<dbReference type="EMBL" id="BQNB010016436">
    <property type="protein sequence ID" value="GJT51786.1"/>
    <property type="molecule type" value="Genomic_DNA"/>
</dbReference>
<evidence type="ECO:0000313" key="1">
    <source>
        <dbReference type="EMBL" id="GJT51786.1"/>
    </source>
</evidence>
<evidence type="ECO:0008006" key="3">
    <source>
        <dbReference type="Google" id="ProtNLM"/>
    </source>
</evidence>
<dbReference type="Proteomes" id="UP001151760">
    <property type="component" value="Unassembled WGS sequence"/>
</dbReference>
<reference evidence="1" key="1">
    <citation type="journal article" date="2022" name="Int. J. Mol. Sci.">
        <title>Draft Genome of Tanacetum Coccineum: Genomic Comparison of Closely Related Tanacetum-Family Plants.</title>
        <authorList>
            <person name="Yamashiro T."/>
            <person name="Shiraishi A."/>
            <person name="Nakayama K."/>
            <person name="Satake H."/>
        </authorList>
    </citation>
    <scope>NUCLEOTIDE SEQUENCE</scope>
</reference>
<dbReference type="PANTHER" id="PTHR11439">
    <property type="entry name" value="GAG-POL-RELATED RETROTRANSPOSON"/>
    <property type="match status" value="1"/>
</dbReference>
<dbReference type="PANTHER" id="PTHR11439:SF463">
    <property type="entry name" value="REVERSE TRANSCRIPTASE TY1_COPIA-TYPE DOMAIN-CONTAINING PROTEIN"/>
    <property type="match status" value="1"/>
</dbReference>
<name>A0ABQ5ELJ7_9ASTR</name>
<sequence>MSMIGEIKFFLGLQIHQSSREIFISKSQYNFEILKKHGMDGCDSINTPMATARIDADLQGTPTDQTKYRSMIEGFMYLTESRSDITFATFVCALYQARPTVKYLKKYIRENSIYGDKLVSWSPKKQDYTSMFTTEAAYVSLSASSAQVHWMRTQLLDYRFRYTKIPMKVNMRKRYTMVSLVVSKVARPE</sequence>
<comment type="caution">
    <text evidence="1">The sequence shown here is derived from an EMBL/GenBank/DDBJ whole genome shotgun (WGS) entry which is preliminary data.</text>
</comment>
<reference evidence="1" key="2">
    <citation type="submission" date="2022-01" db="EMBL/GenBank/DDBJ databases">
        <authorList>
            <person name="Yamashiro T."/>
            <person name="Shiraishi A."/>
            <person name="Satake H."/>
            <person name="Nakayama K."/>
        </authorList>
    </citation>
    <scope>NUCLEOTIDE SEQUENCE</scope>
</reference>
<evidence type="ECO:0000313" key="2">
    <source>
        <dbReference type="Proteomes" id="UP001151760"/>
    </source>
</evidence>
<gene>
    <name evidence="1" type="ORF">Tco_0977943</name>
</gene>
<keyword evidence="2" id="KW-1185">Reference proteome</keyword>
<organism evidence="1 2">
    <name type="scientific">Tanacetum coccineum</name>
    <dbReference type="NCBI Taxonomy" id="301880"/>
    <lineage>
        <taxon>Eukaryota</taxon>
        <taxon>Viridiplantae</taxon>
        <taxon>Streptophyta</taxon>
        <taxon>Embryophyta</taxon>
        <taxon>Tracheophyta</taxon>
        <taxon>Spermatophyta</taxon>
        <taxon>Magnoliopsida</taxon>
        <taxon>eudicotyledons</taxon>
        <taxon>Gunneridae</taxon>
        <taxon>Pentapetalae</taxon>
        <taxon>asterids</taxon>
        <taxon>campanulids</taxon>
        <taxon>Asterales</taxon>
        <taxon>Asteraceae</taxon>
        <taxon>Asteroideae</taxon>
        <taxon>Anthemideae</taxon>
        <taxon>Anthemidinae</taxon>
        <taxon>Tanacetum</taxon>
    </lineage>
</organism>
<protein>
    <recommendedName>
        <fullName evidence="3">Reverse transcriptase Ty1/copia-type domain-containing protein</fullName>
    </recommendedName>
</protein>
<accession>A0ABQ5ELJ7</accession>
<proteinExistence type="predicted"/>